<dbReference type="InterPro" id="IPR030660">
    <property type="entry name" value="ABC_branched_ATPase_LivF/BraG"/>
</dbReference>
<proteinExistence type="inferred from homology"/>
<comment type="similarity">
    <text evidence="1">Belongs to the ABC transporter superfamily.</text>
</comment>
<dbReference type="PANTHER" id="PTHR43820:SF4">
    <property type="entry name" value="HIGH-AFFINITY BRANCHED-CHAIN AMINO ACID TRANSPORT ATP-BINDING PROTEIN LIVF"/>
    <property type="match status" value="1"/>
</dbReference>
<comment type="caution">
    <text evidence="7">The sequence shown here is derived from an EMBL/GenBank/DDBJ whole genome shotgun (WGS) entry which is preliminary data.</text>
</comment>
<dbReference type="Proteomes" id="UP001174196">
    <property type="component" value="Unassembled WGS sequence"/>
</dbReference>
<keyword evidence="5" id="KW-0029">Amino-acid transport</keyword>
<dbReference type="InterPro" id="IPR017871">
    <property type="entry name" value="ABC_transporter-like_CS"/>
</dbReference>
<reference evidence="7" key="1">
    <citation type="submission" date="2022-08" db="EMBL/GenBank/DDBJ databases">
        <title>Polycladomyces zharkentsis sp. nov., a novel thermophilic CMC and starch-degrading bacterium isolated from a geothermal spring in Kazakhstan.</title>
        <authorList>
            <person name="Mashzhan A."/>
            <person name="Kistaubaeva A."/>
            <person name="Javier-Lopez R."/>
            <person name="Birkeland N.-K."/>
        </authorList>
    </citation>
    <scope>NUCLEOTIDE SEQUENCE</scope>
    <source>
        <strain evidence="7">KSR 13</strain>
    </source>
</reference>
<feature type="domain" description="ABC transporter" evidence="6">
    <location>
        <begin position="2"/>
        <end position="234"/>
    </location>
</feature>
<keyword evidence="2" id="KW-0813">Transport</keyword>
<keyword evidence="4 7" id="KW-0067">ATP-binding</keyword>
<evidence type="ECO:0000313" key="7">
    <source>
        <dbReference type="EMBL" id="MDN4595226.1"/>
    </source>
</evidence>
<dbReference type="InterPro" id="IPR027417">
    <property type="entry name" value="P-loop_NTPase"/>
</dbReference>
<protein>
    <submittedName>
        <fullName evidence="7">ABC transporter ATP-binding protein</fullName>
    </submittedName>
</protein>
<name>A0ABT8IQZ4_9BACL</name>
<dbReference type="GO" id="GO:0005524">
    <property type="term" value="F:ATP binding"/>
    <property type="evidence" value="ECO:0007669"/>
    <property type="project" value="UniProtKB-KW"/>
</dbReference>
<evidence type="ECO:0000313" key="8">
    <source>
        <dbReference type="Proteomes" id="UP001174196"/>
    </source>
</evidence>
<evidence type="ECO:0000256" key="1">
    <source>
        <dbReference type="ARBA" id="ARBA00005417"/>
    </source>
</evidence>
<organism evidence="7 8">
    <name type="scientific">Polycladomyces subterraneus</name>
    <dbReference type="NCBI Taxonomy" id="1016997"/>
    <lineage>
        <taxon>Bacteria</taxon>
        <taxon>Bacillati</taxon>
        <taxon>Bacillota</taxon>
        <taxon>Bacilli</taxon>
        <taxon>Bacillales</taxon>
        <taxon>Thermoactinomycetaceae</taxon>
        <taxon>Polycladomyces</taxon>
    </lineage>
</organism>
<dbReference type="CDD" id="cd03224">
    <property type="entry name" value="ABC_TM1139_LivF_branched"/>
    <property type="match status" value="1"/>
</dbReference>
<dbReference type="SMART" id="SM00382">
    <property type="entry name" value="AAA"/>
    <property type="match status" value="1"/>
</dbReference>
<dbReference type="SUPFAM" id="SSF52540">
    <property type="entry name" value="P-loop containing nucleoside triphosphate hydrolases"/>
    <property type="match status" value="1"/>
</dbReference>
<evidence type="ECO:0000256" key="2">
    <source>
        <dbReference type="ARBA" id="ARBA00022448"/>
    </source>
</evidence>
<accession>A0ABT8IQZ4</accession>
<dbReference type="InterPro" id="IPR003439">
    <property type="entry name" value="ABC_transporter-like_ATP-bd"/>
</dbReference>
<sequence>MLHIDKLNVWYGSIHAVRNLSLSVEDGEVVTLIGSNGAGKTSTLNAICGVIPSKGSIRYGGKELNGMPTHLVVKEGIVMVPEGRRVFPKLTVTHNLLMGAFVRKASKAELKRDMETVFGLFPRLAERKEQLAGTMSGGEQQMLAIGRALMAKPKLLILDEPSMGLAPIMVKDIFQTIRQIKQQGMTILLVEQNATIALSVADRGYVLEHGEIRLHGTAEELKEQGIVKKAYLGR</sequence>
<gene>
    <name evidence="7" type="ORF">NWF35_15270</name>
</gene>
<evidence type="ECO:0000259" key="6">
    <source>
        <dbReference type="PROSITE" id="PS50893"/>
    </source>
</evidence>
<evidence type="ECO:0000256" key="5">
    <source>
        <dbReference type="ARBA" id="ARBA00022970"/>
    </source>
</evidence>
<dbReference type="PANTHER" id="PTHR43820">
    <property type="entry name" value="HIGH-AFFINITY BRANCHED-CHAIN AMINO ACID TRANSPORT ATP-BINDING PROTEIN LIVF"/>
    <property type="match status" value="1"/>
</dbReference>
<evidence type="ECO:0000256" key="4">
    <source>
        <dbReference type="ARBA" id="ARBA00022840"/>
    </source>
</evidence>
<dbReference type="InterPro" id="IPR003593">
    <property type="entry name" value="AAA+_ATPase"/>
</dbReference>
<keyword evidence="3" id="KW-0547">Nucleotide-binding</keyword>
<dbReference type="PIRSF" id="PIRSF039137">
    <property type="entry name" value="ABC_branched_ATPase"/>
    <property type="match status" value="1"/>
</dbReference>
<dbReference type="Pfam" id="PF00005">
    <property type="entry name" value="ABC_tran"/>
    <property type="match status" value="1"/>
</dbReference>
<dbReference type="PROSITE" id="PS00211">
    <property type="entry name" value="ABC_TRANSPORTER_1"/>
    <property type="match status" value="1"/>
</dbReference>
<evidence type="ECO:0000256" key="3">
    <source>
        <dbReference type="ARBA" id="ARBA00022741"/>
    </source>
</evidence>
<dbReference type="EMBL" id="JANRHH010000052">
    <property type="protein sequence ID" value="MDN4595226.1"/>
    <property type="molecule type" value="Genomic_DNA"/>
</dbReference>
<keyword evidence="8" id="KW-1185">Reference proteome</keyword>
<dbReference type="InterPro" id="IPR052156">
    <property type="entry name" value="BCAA_Transport_ATP-bd_LivF"/>
</dbReference>
<dbReference type="RefSeq" id="WP_301240257.1">
    <property type="nucleotide sequence ID" value="NZ_JANRHH010000052.1"/>
</dbReference>
<dbReference type="PROSITE" id="PS50893">
    <property type="entry name" value="ABC_TRANSPORTER_2"/>
    <property type="match status" value="1"/>
</dbReference>
<dbReference type="Gene3D" id="3.40.50.300">
    <property type="entry name" value="P-loop containing nucleotide triphosphate hydrolases"/>
    <property type="match status" value="1"/>
</dbReference>